<name>A0A951Q5D6_9NOST</name>
<reference evidence="1" key="1">
    <citation type="submission" date="2021-05" db="EMBL/GenBank/DDBJ databases">
        <authorList>
            <person name="Pietrasiak N."/>
            <person name="Ward R."/>
            <person name="Stajich J.E."/>
            <person name="Kurbessoian T."/>
        </authorList>
    </citation>
    <scope>NUCLEOTIDE SEQUENCE</scope>
    <source>
        <strain evidence="1">JT2-VF2</strain>
    </source>
</reference>
<sequence length="68" mass="7846">MKSNYWAEITTTTPDCIYYFGPFKTFESAQAAYPGYVEDLRSEGAREIKVLVKRCLPDVLTIFDEQDI</sequence>
<protein>
    <submittedName>
        <fullName evidence="1">DUF1816 domain-containing protein</fullName>
    </submittedName>
</protein>
<dbReference type="EMBL" id="JAHHHN010000028">
    <property type="protein sequence ID" value="MBW4564957.1"/>
    <property type="molecule type" value="Genomic_DNA"/>
</dbReference>
<reference evidence="1" key="2">
    <citation type="journal article" date="2022" name="Microbiol. Resour. Announc.">
        <title>Metagenome Sequencing to Explore Phylogenomics of Terrestrial Cyanobacteria.</title>
        <authorList>
            <person name="Ward R.D."/>
            <person name="Stajich J.E."/>
            <person name="Johansen J.R."/>
            <person name="Huntemann M."/>
            <person name="Clum A."/>
            <person name="Foster B."/>
            <person name="Foster B."/>
            <person name="Roux S."/>
            <person name="Palaniappan K."/>
            <person name="Varghese N."/>
            <person name="Mukherjee S."/>
            <person name="Reddy T.B.K."/>
            <person name="Daum C."/>
            <person name="Copeland A."/>
            <person name="Chen I.A."/>
            <person name="Ivanova N.N."/>
            <person name="Kyrpides N.C."/>
            <person name="Shapiro N."/>
            <person name="Eloe-Fadrosh E.A."/>
            <person name="Pietrasiak N."/>
        </authorList>
    </citation>
    <scope>NUCLEOTIDE SEQUENCE</scope>
    <source>
        <strain evidence="1">JT2-VF2</strain>
    </source>
</reference>
<gene>
    <name evidence="1" type="ORF">KME32_28385</name>
</gene>
<dbReference type="AlphaFoldDB" id="A0A951Q5D6"/>
<organism evidence="1 2">
    <name type="scientific">Mojavia pulchra JT2-VF2</name>
    <dbReference type="NCBI Taxonomy" id="287848"/>
    <lineage>
        <taxon>Bacteria</taxon>
        <taxon>Bacillati</taxon>
        <taxon>Cyanobacteriota</taxon>
        <taxon>Cyanophyceae</taxon>
        <taxon>Nostocales</taxon>
        <taxon>Nostocaceae</taxon>
    </lineage>
</organism>
<dbReference type="InterPro" id="IPR014945">
    <property type="entry name" value="DUF1816"/>
</dbReference>
<accession>A0A951Q5D6</accession>
<comment type="caution">
    <text evidence="1">The sequence shown here is derived from an EMBL/GenBank/DDBJ whole genome shotgun (WGS) entry which is preliminary data.</text>
</comment>
<dbReference type="Proteomes" id="UP000715781">
    <property type="component" value="Unassembled WGS sequence"/>
</dbReference>
<dbReference type="Pfam" id="PF08846">
    <property type="entry name" value="DUF1816"/>
    <property type="match status" value="1"/>
</dbReference>
<evidence type="ECO:0000313" key="1">
    <source>
        <dbReference type="EMBL" id="MBW4564957.1"/>
    </source>
</evidence>
<proteinExistence type="predicted"/>
<evidence type="ECO:0000313" key="2">
    <source>
        <dbReference type="Proteomes" id="UP000715781"/>
    </source>
</evidence>